<feature type="domain" description="HTH cro/C1-type" evidence="1">
    <location>
        <begin position="31"/>
        <end position="63"/>
    </location>
</feature>
<organism evidence="2 3">
    <name type="scientific">Mycobacteroides abscessus subsp. bolletii 50594</name>
    <dbReference type="NCBI Taxonomy" id="1303024"/>
    <lineage>
        <taxon>Bacteria</taxon>
        <taxon>Bacillati</taxon>
        <taxon>Actinomycetota</taxon>
        <taxon>Actinomycetes</taxon>
        <taxon>Mycobacteriales</taxon>
        <taxon>Mycobacteriaceae</taxon>
        <taxon>Mycobacteroides</taxon>
        <taxon>Mycobacteroides abscessus</taxon>
    </lineage>
</organism>
<dbReference type="AlphaFoldDB" id="A0AB33A8Q6"/>
<evidence type="ECO:0000259" key="1">
    <source>
        <dbReference type="PROSITE" id="PS50943"/>
    </source>
</evidence>
<proteinExistence type="predicted"/>
<gene>
    <name evidence="2" type="ORF">MASS_1531</name>
</gene>
<protein>
    <recommendedName>
        <fullName evidence="1">HTH cro/C1-type domain-containing protein</fullName>
    </recommendedName>
</protein>
<evidence type="ECO:0000313" key="3">
    <source>
        <dbReference type="Proteomes" id="UP000013961"/>
    </source>
</evidence>
<dbReference type="InterPro" id="IPR001387">
    <property type="entry name" value="Cro/C1-type_HTH"/>
</dbReference>
<dbReference type="EMBL" id="CP004374">
    <property type="protein sequence ID" value="AGM28133.1"/>
    <property type="molecule type" value="Genomic_DNA"/>
</dbReference>
<dbReference type="Proteomes" id="UP000013961">
    <property type="component" value="Chromosome"/>
</dbReference>
<sequence>MALKRIDPDGHWDLDDVCERIEAIHGDRPARGTLSAIENGARGASAQLLAALEEAYNLPAGSITTDYAPRATPATSEVA</sequence>
<dbReference type="KEGG" id="mabb:MASS_1531"/>
<accession>A0AB33A8Q6</accession>
<name>A0AB33A8Q6_9MYCO</name>
<reference evidence="2 3" key="1">
    <citation type="journal article" date="2013" name="Genome Announc.">
        <title>Complete Genome Sequence of Mycobacterium massiliense Clinical Strain Asan 50594, Belonging to the Type II Genotype.</title>
        <authorList>
            <person name="Kim B.J."/>
            <person name="Kim B.R."/>
            <person name="Hong S.H."/>
            <person name="Seok S.H."/>
            <person name="Kook Y.H."/>
            <person name="Kim B.J."/>
        </authorList>
    </citation>
    <scope>NUCLEOTIDE SEQUENCE [LARGE SCALE GENOMIC DNA]</scope>
    <source>
        <strain evidence="2 3">50594</strain>
    </source>
</reference>
<evidence type="ECO:0000313" key="2">
    <source>
        <dbReference type="EMBL" id="AGM28133.1"/>
    </source>
</evidence>
<dbReference type="PROSITE" id="PS50943">
    <property type="entry name" value="HTH_CROC1"/>
    <property type="match status" value="1"/>
</dbReference>